<name>A0ABY2DHY9_9ACTN</name>
<protein>
    <submittedName>
        <fullName evidence="2">Uncharacterized protein</fullName>
    </submittedName>
</protein>
<feature type="region of interest" description="Disordered" evidence="1">
    <location>
        <begin position="7"/>
        <end position="36"/>
    </location>
</feature>
<evidence type="ECO:0000313" key="3">
    <source>
        <dbReference type="Proteomes" id="UP000295626"/>
    </source>
</evidence>
<sequence>MALICFQRGESSRTGRSLHPLSGPATAPYLPDNDPKNHWFGRPRPLPMRGTRKWHHPWRVLLSGFRCPTSSGIERSTSRCWRYTSGNHRTGPPSAWYARRALPRL</sequence>
<dbReference type="Proteomes" id="UP000295626">
    <property type="component" value="Unassembled WGS sequence"/>
</dbReference>
<evidence type="ECO:0000313" key="2">
    <source>
        <dbReference type="EMBL" id="TDB97915.1"/>
    </source>
</evidence>
<gene>
    <name evidence="2" type="ORF">E1091_08055</name>
</gene>
<comment type="caution">
    <text evidence="2">The sequence shown here is derived from an EMBL/GenBank/DDBJ whole genome shotgun (WGS) entry which is preliminary data.</text>
</comment>
<proteinExistence type="predicted"/>
<dbReference type="EMBL" id="SMKE01000215">
    <property type="protein sequence ID" value="TDB97915.1"/>
    <property type="molecule type" value="Genomic_DNA"/>
</dbReference>
<organism evidence="2 3">
    <name type="scientific">Micromonospora fluostatini</name>
    <dbReference type="NCBI Taxonomy" id="1629071"/>
    <lineage>
        <taxon>Bacteria</taxon>
        <taxon>Bacillati</taxon>
        <taxon>Actinomycetota</taxon>
        <taxon>Actinomycetes</taxon>
        <taxon>Micromonosporales</taxon>
        <taxon>Micromonosporaceae</taxon>
        <taxon>Micromonospora</taxon>
    </lineage>
</organism>
<keyword evidence="3" id="KW-1185">Reference proteome</keyword>
<evidence type="ECO:0000256" key="1">
    <source>
        <dbReference type="SAM" id="MobiDB-lite"/>
    </source>
</evidence>
<accession>A0ABY2DHY9</accession>
<reference evidence="2 3" key="1">
    <citation type="submission" date="2019-02" db="EMBL/GenBank/DDBJ databases">
        <title>Draft genome sequences of novel Actinobacteria.</title>
        <authorList>
            <person name="Sahin N."/>
            <person name="Ay H."/>
            <person name="Saygin H."/>
        </authorList>
    </citation>
    <scope>NUCLEOTIDE SEQUENCE [LARGE SCALE GENOMIC DNA]</scope>
    <source>
        <strain evidence="2 3">JCM 30529</strain>
    </source>
</reference>